<dbReference type="PANTHER" id="PTHR23248:SF9">
    <property type="entry name" value="PHOSPHOLIPID SCRAMBLASE"/>
    <property type="match status" value="1"/>
</dbReference>
<proteinExistence type="inferred from homology"/>
<evidence type="ECO:0000313" key="4">
    <source>
        <dbReference type="Proteomes" id="UP000241890"/>
    </source>
</evidence>
<dbReference type="GO" id="GO:0017128">
    <property type="term" value="F:phospholipid scramblase activity"/>
    <property type="evidence" value="ECO:0007669"/>
    <property type="project" value="InterPro"/>
</dbReference>
<sequence length="323" mass="35730">MFGDNKVRPLDDEMPVAVAAVAHESAPPVAEMTADGGLPVAQGTVLDAGPWATLAHTNRYRIIQHPQKLEALAQMCCAGCFEMQNQYSVFDAETQVHLLEVKEKSEMCERMCCSPQHSLVLLAFDAREGVPENTLVFSARKDLRFFNCFSCVDFCRGRLDVFNAQGEPVGHVQEPTCMAAGCSPKLEMMDRDASEPFMRAEGPTWCIGGCMELCTDITFRLVNPEDKGDHAQVGQIVKEAPKDFCQMLQEASTQADRFLVEFPASETEEHRALILANAFLADYMFFESGNLVRRKGTQTEIHCANCYCFGCLFPVVTTLGGNN</sequence>
<accession>A0A2R5G1V0</accession>
<dbReference type="OrthoDB" id="191150at2759"/>
<dbReference type="AlphaFoldDB" id="A0A2R5G1V0"/>
<protein>
    <recommendedName>
        <fullName evidence="2">Phospholipid scramblase</fullName>
    </recommendedName>
</protein>
<organism evidence="3 4">
    <name type="scientific">Hondaea fermentalgiana</name>
    <dbReference type="NCBI Taxonomy" id="2315210"/>
    <lineage>
        <taxon>Eukaryota</taxon>
        <taxon>Sar</taxon>
        <taxon>Stramenopiles</taxon>
        <taxon>Bigyra</taxon>
        <taxon>Labyrinthulomycetes</taxon>
        <taxon>Thraustochytrida</taxon>
        <taxon>Thraustochytriidae</taxon>
        <taxon>Hondaea</taxon>
    </lineage>
</organism>
<gene>
    <name evidence="3" type="ORF">FCC1311_012132</name>
</gene>
<comment type="caution">
    <text evidence="3">The sequence shown here is derived from an EMBL/GenBank/DDBJ whole genome shotgun (WGS) entry which is preliminary data.</text>
</comment>
<dbReference type="InParanoid" id="A0A2R5G1V0"/>
<comment type="similarity">
    <text evidence="1 2">Belongs to the phospholipid scramblase family.</text>
</comment>
<name>A0A2R5G1V0_9STRA</name>
<evidence type="ECO:0000256" key="2">
    <source>
        <dbReference type="RuleBase" id="RU363116"/>
    </source>
</evidence>
<dbReference type="PANTHER" id="PTHR23248">
    <property type="entry name" value="PHOSPHOLIPID SCRAMBLASE-RELATED"/>
    <property type="match status" value="1"/>
</dbReference>
<dbReference type="EMBL" id="BEYU01000010">
    <property type="protein sequence ID" value="GBG24996.1"/>
    <property type="molecule type" value="Genomic_DNA"/>
</dbReference>
<evidence type="ECO:0000313" key="3">
    <source>
        <dbReference type="EMBL" id="GBG24996.1"/>
    </source>
</evidence>
<reference evidence="3 4" key="1">
    <citation type="submission" date="2017-12" db="EMBL/GenBank/DDBJ databases">
        <title>Sequencing, de novo assembly and annotation of complete genome of a new Thraustochytrid species, strain FCC1311.</title>
        <authorList>
            <person name="Sedici K."/>
            <person name="Godart F."/>
            <person name="Aiese Cigliano R."/>
            <person name="Sanseverino W."/>
            <person name="Barakat M."/>
            <person name="Ortet P."/>
            <person name="Marechal E."/>
            <person name="Cagnac O."/>
            <person name="Amato A."/>
        </authorList>
    </citation>
    <scope>NUCLEOTIDE SEQUENCE [LARGE SCALE GENOMIC DNA]</scope>
</reference>
<keyword evidence="4" id="KW-1185">Reference proteome</keyword>
<dbReference type="GO" id="GO:0005886">
    <property type="term" value="C:plasma membrane"/>
    <property type="evidence" value="ECO:0007669"/>
    <property type="project" value="TreeGrafter"/>
</dbReference>
<dbReference type="InterPro" id="IPR005552">
    <property type="entry name" value="Scramblase"/>
</dbReference>
<dbReference type="Proteomes" id="UP000241890">
    <property type="component" value="Unassembled WGS sequence"/>
</dbReference>
<evidence type="ECO:0000256" key="1">
    <source>
        <dbReference type="ARBA" id="ARBA00005350"/>
    </source>
</evidence>
<dbReference type="Pfam" id="PF03803">
    <property type="entry name" value="Scramblase"/>
    <property type="match status" value="1"/>
</dbReference>